<evidence type="ECO:0000259" key="3">
    <source>
        <dbReference type="Pfam" id="PF00437"/>
    </source>
</evidence>
<dbReference type="PANTHER" id="PTHR30486">
    <property type="entry name" value="TWITCHING MOTILITY PROTEIN PILT"/>
    <property type="match status" value="1"/>
</dbReference>
<dbReference type="NCBIfam" id="TIGR02788">
    <property type="entry name" value="VirB11"/>
    <property type="match status" value="1"/>
</dbReference>
<gene>
    <name evidence="4" type="primary">virB11</name>
    <name evidence="4" type="ORF">LMG27198_50300</name>
</gene>
<dbReference type="GO" id="GO:0016887">
    <property type="term" value="F:ATP hydrolysis activity"/>
    <property type="evidence" value="ECO:0007669"/>
    <property type="project" value="InterPro"/>
</dbReference>
<dbReference type="RefSeq" id="WP_281807160.1">
    <property type="nucleotide sequence ID" value="NZ_BSEC01000007.1"/>
</dbReference>
<dbReference type="GO" id="GO:0043684">
    <property type="term" value="C:type IV secretion system complex"/>
    <property type="evidence" value="ECO:0007669"/>
    <property type="project" value="UniProtKB-UniRule"/>
</dbReference>
<keyword evidence="2" id="KW-0547">Nucleotide-binding</keyword>
<evidence type="ECO:0000256" key="1">
    <source>
        <dbReference type="ARBA" id="ARBA00006611"/>
    </source>
</evidence>
<dbReference type="InterPro" id="IPR001482">
    <property type="entry name" value="T2SS/T4SS_dom"/>
</dbReference>
<dbReference type="GO" id="GO:0044097">
    <property type="term" value="P:secretion by the type IV secretion system"/>
    <property type="evidence" value="ECO:0007669"/>
    <property type="project" value="InterPro"/>
</dbReference>
<keyword evidence="2" id="KW-0963">Cytoplasm</keyword>
<comment type="similarity">
    <text evidence="1 2">Belongs to the GSP E family.</text>
</comment>
<dbReference type="InterPro" id="IPR027417">
    <property type="entry name" value="P-loop_NTPase"/>
</dbReference>
<keyword evidence="5" id="KW-1185">Reference proteome</keyword>
<dbReference type="InterPro" id="IPR050921">
    <property type="entry name" value="T4SS_GSP_E_ATPase"/>
</dbReference>
<organism evidence="4 5">
    <name type="scientific">Methylocystis echinoides</name>
    <dbReference type="NCBI Taxonomy" id="29468"/>
    <lineage>
        <taxon>Bacteria</taxon>
        <taxon>Pseudomonadati</taxon>
        <taxon>Pseudomonadota</taxon>
        <taxon>Alphaproteobacteria</taxon>
        <taxon>Hyphomicrobiales</taxon>
        <taxon>Methylocystaceae</taxon>
        <taxon>Methylocystis</taxon>
    </lineage>
</organism>
<accession>A0A9W6LUX0</accession>
<dbReference type="GO" id="GO:0005737">
    <property type="term" value="C:cytoplasm"/>
    <property type="evidence" value="ECO:0007669"/>
    <property type="project" value="UniProtKB-SubCell"/>
</dbReference>
<evidence type="ECO:0000313" key="5">
    <source>
        <dbReference type="Proteomes" id="UP001144323"/>
    </source>
</evidence>
<proteinExistence type="inferred from homology"/>
<comment type="function">
    <text evidence="2">Part of the Type IV secretion system.</text>
</comment>
<feature type="domain" description="Bacterial type II secretion system protein E" evidence="3">
    <location>
        <begin position="21"/>
        <end position="295"/>
    </location>
</feature>
<evidence type="ECO:0000313" key="4">
    <source>
        <dbReference type="EMBL" id="GLI96038.1"/>
    </source>
</evidence>
<dbReference type="CDD" id="cd01130">
    <property type="entry name" value="VirB11-like_ATPase"/>
    <property type="match status" value="1"/>
</dbReference>
<reference evidence="4" key="1">
    <citation type="journal article" date="2023" name="Int. J. Syst. Evol. Microbiol.">
        <title>Methylocystis iwaonis sp. nov., a type II methane-oxidizing bacterium from surface soil of a rice paddy field in Japan, and emended description of the genus Methylocystis (ex Whittenbury et al. 1970) Bowman et al. 1993.</title>
        <authorList>
            <person name="Kaise H."/>
            <person name="Sawadogo J.B."/>
            <person name="Alam M.S."/>
            <person name="Ueno C."/>
            <person name="Dianou D."/>
            <person name="Shinjo R."/>
            <person name="Asakawa S."/>
        </authorList>
    </citation>
    <scope>NUCLEOTIDE SEQUENCE</scope>
    <source>
        <strain evidence="4">LMG27198</strain>
    </source>
</reference>
<dbReference type="InterPro" id="IPR014155">
    <property type="entry name" value="VirB11"/>
</dbReference>
<protein>
    <recommendedName>
        <fullName evidence="2">Type IV secretion system protein</fullName>
    </recommendedName>
</protein>
<dbReference type="PANTHER" id="PTHR30486:SF6">
    <property type="entry name" value="TYPE IV PILUS RETRACTATION ATPASE PILT"/>
    <property type="match status" value="1"/>
</dbReference>
<dbReference type="EMBL" id="BSEC01000007">
    <property type="protein sequence ID" value="GLI96038.1"/>
    <property type="molecule type" value="Genomic_DNA"/>
</dbReference>
<dbReference type="GO" id="GO:0005524">
    <property type="term" value="F:ATP binding"/>
    <property type="evidence" value="ECO:0007669"/>
    <property type="project" value="UniProtKB-UniRule"/>
</dbReference>
<dbReference type="Gene3D" id="3.40.50.300">
    <property type="entry name" value="P-loop containing nucleotide triphosphate hydrolases"/>
    <property type="match status" value="1"/>
</dbReference>
<keyword evidence="2" id="KW-0067">ATP-binding</keyword>
<sequence length="343" mass="38010">MTPAGISERSGAHLVLERYLEPLASYLSDQSLTEIVVNRPGEIFVEGPGGWARHEAATLTQEHLLHLATAAAAFTKQDVSAERPIVSTTLLGDERCQIVLPPAVAGGTVSLTIRKPAALTMSLRKLEKERLFDDVRAASEELSADEHRLLALKEAGKWREFLELAVHTRRNVLISGATGSGKTTLSKALIAAIPEEERLIAIEDAAELVIPHANCVRLLYAKDGQGLAKVGPRELLESCLRMRPDRILLQELRDGTAFFYLRNVNSGHPGSITTVHADSARLAFEQLTLLVKESAEGRDLHRDDIRSLLLLLVDVVVQMQKRDGRYRITEIYYDPVRKRDHAR</sequence>
<dbReference type="Gene3D" id="3.30.450.90">
    <property type="match status" value="1"/>
</dbReference>
<name>A0A9W6LUX0_9HYPH</name>
<comment type="caution">
    <text evidence="4">The sequence shown here is derived from an EMBL/GenBank/DDBJ whole genome shotgun (WGS) entry which is preliminary data.</text>
</comment>
<comment type="subcellular location">
    <subcellularLocation>
        <location evidence="2">Cytoplasm</location>
    </subcellularLocation>
</comment>
<dbReference type="SUPFAM" id="SSF52540">
    <property type="entry name" value="P-loop containing nucleoside triphosphate hydrolases"/>
    <property type="match status" value="1"/>
</dbReference>
<dbReference type="AlphaFoldDB" id="A0A9W6LUX0"/>
<evidence type="ECO:0000256" key="2">
    <source>
        <dbReference type="RuleBase" id="RU366071"/>
    </source>
</evidence>
<dbReference type="Proteomes" id="UP001144323">
    <property type="component" value="Unassembled WGS sequence"/>
</dbReference>
<dbReference type="Pfam" id="PF00437">
    <property type="entry name" value="T2SSE"/>
    <property type="match status" value="1"/>
</dbReference>